<feature type="signal peptide" evidence="1">
    <location>
        <begin position="1"/>
        <end position="21"/>
    </location>
</feature>
<protein>
    <submittedName>
        <fullName evidence="2">Uncharacterized protein</fullName>
    </submittedName>
</protein>
<gene>
    <name evidence="2" type="ORF">PSEUBRA_SCAF14g01673</name>
</gene>
<accession>V5EU68</accession>
<proteinExistence type="predicted"/>
<sequence>MTFARSLLLSAVFGSLALVQAQIFPSSCYVDTKLSTAITFKQHPLALGPDGDVVIGGRALVFHLAFCDRHTYGKDNAYEEVKGYLVTADDTNMCLSVSNLDQENATFSLQDCRFNGEGDVWASEAFAWYYNTKDGMPAKGVFNGENWNYVNQTGHGIYRLHAEKSKPDKQGWGKLLVDFTPQMSGPSPYLSIPVVGSHIYK</sequence>
<feature type="chain" id="PRO_5004735003" evidence="1">
    <location>
        <begin position="22"/>
        <end position="201"/>
    </location>
</feature>
<dbReference type="GeneID" id="27417466"/>
<dbReference type="RefSeq" id="XP_016293894.1">
    <property type="nucleotide sequence ID" value="XM_016434859.1"/>
</dbReference>
<name>V5EU68_KALBG</name>
<reference evidence="3" key="1">
    <citation type="journal article" date="2013" name="Genome Announc.">
        <title>Draft genome sequence of Pseudozyma brasiliensis sp. nov. strain GHG001, a high producer of endo-1,4-xylanase isolated from an insect pest of sugarcane.</title>
        <authorList>
            <person name="Oliveira J.V.D.C."/>
            <person name="dos Santos R.A.C."/>
            <person name="Borges T.A."/>
            <person name="Riano-Pachon D.M."/>
            <person name="Goldman G.H."/>
        </authorList>
    </citation>
    <scope>NUCLEOTIDE SEQUENCE [LARGE SCALE GENOMIC DNA]</scope>
    <source>
        <strain evidence="3">GHG001</strain>
    </source>
</reference>
<organism evidence="2 3">
    <name type="scientific">Kalmanozyma brasiliensis (strain GHG001)</name>
    <name type="common">Yeast</name>
    <name type="synonym">Pseudozyma brasiliensis</name>
    <dbReference type="NCBI Taxonomy" id="1365824"/>
    <lineage>
        <taxon>Eukaryota</taxon>
        <taxon>Fungi</taxon>
        <taxon>Dikarya</taxon>
        <taxon>Basidiomycota</taxon>
        <taxon>Ustilaginomycotina</taxon>
        <taxon>Ustilaginomycetes</taxon>
        <taxon>Ustilaginales</taxon>
        <taxon>Ustilaginaceae</taxon>
        <taxon>Kalmanozyma</taxon>
    </lineage>
</organism>
<dbReference type="EMBL" id="KI545856">
    <property type="protein sequence ID" value="EST08905.1"/>
    <property type="molecule type" value="Genomic_DNA"/>
</dbReference>
<dbReference type="eggNOG" id="ENOG502R8HQ">
    <property type="taxonomic scope" value="Eukaryota"/>
</dbReference>
<evidence type="ECO:0000313" key="2">
    <source>
        <dbReference type="EMBL" id="EST08905.1"/>
    </source>
</evidence>
<dbReference type="AlphaFoldDB" id="V5EU68"/>
<dbReference type="PROSITE" id="PS50231">
    <property type="entry name" value="RICIN_B_LECTIN"/>
    <property type="match status" value="1"/>
</dbReference>
<dbReference type="Proteomes" id="UP000019377">
    <property type="component" value="Unassembled WGS sequence"/>
</dbReference>
<keyword evidence="3" id="KW-1185">Reference proteome</keyword>
<dbReference type="OrthoDB" id="10480039at2759"/>
<keyword evidence="1" id="KW-0732">Signal</keyword>
<dbReference type="HOGENOM" id="CLU_1360943_0_0_1"/>
<evidence type="ECO:0000313" key="3">
    <source>
        <dbReference type="Proteomes" id="UP000019377"/>
    </source>
</evidence>
<evidence type="ECO:0000256" key="1">
    <source>
        <dbReference type="SAM" id="SignalP"/>
    </source>
</evidence>